<keyword evidence="3" id="KW-1185">Reference proteome</keyword>
<accession>A0A9P5TN41</accession>
<comment type="caution">
    <text evidence="2">The sequence shown here is derived from an EMBL/GenBank/DDBJ whole genome shotgun (WGS) entry which is preliminary data.</text>
</comment>
<sequence length="127" mass="14401">MGFHGDIRVFPLLFHYAAFAFAPPDAHILARCCTQKDGLQGGRKTVSTTNFAGRKTAPFELAMQKERELRDTERRIRELQKIATDTQKAATIEIQKMRAEVQKVMTELQKVAEGSRRHSNCKHGNCI</sequence>
<dbReference type="Proteomes" id="UP000724874">
    <property type="component" value="Unassembled WGS sequence"/>
</dbReference>
<dbReference type="EMBL" id="JADNYJ010000035">
    <property type="protein sequence ID" value="KAF8902539.1"/>
    <property type="molecule type" value="Genomic_DNA"/>
</dbReference>
<proteinExistence type="predicted"/>
<name>A0A9P5TN41_GYMJU</name>
<dbReference type="AlphaFoldDB" id="A0A9P5TN41"/>
<keyword evidence="1" id="KW-0175">Coiled coil</keyword>
<gene>
    <name evidence="2" type="ORF">CPB84DRAFT_1775634</name>
</gene>
<evidence type="ECO:0000256" key="1">
    <source>
        <dbReference type="SAM" id="Coils"/>
    </source>
</evidence>
<reference evidence="2" key="1">
    <citation type="submission" date="2020-11" db="EMBL/GenBank/DDBJ databases">
        <authorList>
            <consortium name="DOE Joint Genome Institute"/>
            <person name="Ahrendt S."/>
            <person name="Riley R."/>
            <person name="Andreopoulos W."/>
            <person name="LaButti K."/>
            <person name="Pangilinan J."/>
            <person name="Ruiz-duenas F.J."/>
            <person name="Barrasa J.M."/>
            <person name="Sanchez-Garcia M."/>
            <person name="Camarero S."/>
            <person name="Miyauchi S."/>
            <person name="Serrano A."/>
            <person name="Linde D."/>
            <person name="Babiker R."/>
            <person name="Drula E."/>
            <person name="Ayuso-Fernandez I."/>
            <person name="Pacheco R."/>
            <person name="Padilla G."/>
            <person name="Ferreira P."/>
            <person name="Barriuso J."/>
            <person name="Kellner H."/>
            <person name="Castanera R."/>
            <person name="Alfaro M."/>
            <person name="Ramirez L."/>
            <person name="Pisabarro A.G."/>
            <person name="Kuo A."/>
            <person name="Tritt A."/>
            <person name="Lipzen A."/>
            <person name="He G."/>
            <person name="Yan M."/>
            <person name="Ng V."/>
            <person name="Cullen D."/>
            <person name="Martin F."/>
            <person name="Rosso M.-N."/>
            <person name="Henrissat B."/>
            <person name="Hibbett D."/>
            <person name="Martinez A.T."/>
            <person name="Grigoriev I.V."/>
        </authorList>
    </citation>
    <scope>NUCLEOTIDE SEQUENCE</scope>
    <source>
        <strain evidence="2">AH 44721</strain>
    </source>
</reference>
<evidence type="ECO:0000313" key="2">
    <source>
        <dbReference type="EMBL" id="KAF8902539.1"/>
    </source>
</evidence>
<organism evidence="2 3">
    <name type="scientific">Gymnopilus junonius</name>
    <name type="common">Spectacular rustgill mushroom</name>
    <name type="synonym">Gymnopilus spectabilis subsp. junonius</name>
    <dbReference type="NCBI Taxonomy" id="109634"/>
    <lineage>
        <taxon>Eukaryota</taxon>
        <taxon>Fungi</taxon>
        <taxon>Dikarya</taxon>
        <taxon>Basidiomycota</taxon>
        <taxon>Agaricomycotina</taxon>
        <taxon>Agaricomycetes</taxon>
        <taxon>Agaricomycetidae</taxon>
        <taxon>Agaricales</taxon>
        <taxon>Agaricineae</taxon>
        <taxon>Hymenogastraceae</taxon>
        <taxon>Gymnopilus</taxon>
    </lineage>
</organism>
<evidence type="ECO:0000313" key="3">
    <source>
        <dbReference type="Proteomes" id="UP000724874"/>
    </source>
</evidence>
<feature type="coiled-coil region" evidence="1">
    <location>
        <begin position="62"/>
        <end position="89"/>
    </location>
</feature>
<protein>
    <submittedName>
        <fullName evidence="2">Uncharacterized protein</fullName>
    </submittedName>
</protein>